<dbReference type="InterPro" id="IPR001539">
    <property type="entry name" value="Peptidase_U32"/>
</dbReference>
<keyword evidence="1 5" id="KW-0645">Protease</keyword>
<keyword evidence="2 5" id="KW-0378">Hydrolase</keyword>
<dbReference type="Proteomes" id="UP000298324">
    <property type="component" value="Unassembled WGS sequence"/>
</dbReference>
<dbReference type="InterPro" id="IPR032525">
    <property type="entry name" value="Peptidase_U32_C"/>
</dbReference>
<evidence type="ECO:0000256" key="1">
    <source>
        <dbReference type="ARBA" id="ARBA00022670"/>
    </source>
</evidence>
<dbReference type="AlphaFoldDB" id="A0A4Y7RCU0"/>
<dbReference type="GO" id="GO:0008233">
    <property type="term" value="F:peptidase activity"/>
    <property type="evidence" value="ECO:0007669"/>
    <property type="project" value="UniProtKB-KW"/>
</dbReference>
<evidence type="ECO:0000259" key="4">
    <source>
        <dbReference type="Pfam" id="PF16325"/>
    </source>
</evidence>
<evidence type="ECO:0000256" key="2">
    <source>
        <dbReference type="ARBA" id="ARBA00022801"/>
    </source>
</evidence>
<dbReference type="PANTHER" id="PTHR30217:SF6">
    <property type="entry name" value="TRNA HYDROXYLATION PROTEIN P"/>
    <property type="match status" value="1"/>
</dbReference>
<proteinExistence type="inferred from homology"/>
<keyword evidence="6" id="KW-1185">Reference proteome</keyword>
<dbReference type="PANTHER" id="PTHR30217">
    <property type="entry name" value="PEPTIDASE U32 FAMILY"/>
    <property type="match status" value="1"/>
</dbReference>
<reference evidence="5 6" key="1">
    <citation type="journal article" date="2018" name="Environ. Microbiol.">
        <title>Novel energy conservation strategies and behaviour of Pelotomaculum schinkii driving syntrophic propionate catabolism.</title>
        <authorList>
            <person name="Hidalgo-Ahumada C.A.P."/>
            <person name="Nobu M.K."/>
            <person name="Narihiro T."/>
            <person name="Tamaki H."/>
            <person name="Liu W.T."/>
            <person name="Kamagata Y."/>
            <person name="Stams A.J.M."/>
            <person name="Imachi H."/>
            <person name="Sousa D.Z."/>
        </authorList>
    </citation>
    <scope>NUCLEOTIDE SEQUENCE [LARGE SCALE GENOMIC DNA]</scope>
    <source>
        <strain evidence="5 6">HH</strain>
    </source>
</reference>
<dbReference type="EC" id="3.4.-.-" evidence="5"/>
<dbReference type="EMBL" id="QFGA01000001">
    <property type="protein sequence ID" value="TEB06579.1"/>
    <property type="molecule type" value="Genomic_DNA"/>
</dbReference>
<dbReference type="GO" id="GO:0006508">
    <property type="term" value="P:proteolysis"/>
    <property type="evidence" value="ECO:0007669"/>
    <property type="project" value="UniProtKB-KW"/>
</dbReference>
<dbReference type="Gene3D" id="2.40.30.10">
    <property type="entry name" value="Translation factors"/>
    <property type="match status" value="1"/>
</dbReference>
<dbReference type="Pfam" id="PF01136">
    <property type="entry name" value="Peptidase_U32"/>
    <property type="match status" value="1"/>
</dbReference>
<protein>
    <submittedName>
        <fullName evidence="5">Putative protease YhbU</fullName>
        <ecNumber evidence="5">3.4.-.-</ecNumber>
    </submittedName>
</protein>
<dbReference type="RefSeq" id="WP_190238810.1">
    <property type="nucleotide sequence ID" value="NZ_QFGA01000001.1"/>
</dbReference>
<feature type="domain" description="Peptidase family U32 C-terminal" evidence="4">
    <location>
        <begin position="318"/>
        <end position="400"/>
    </location>
</feature>
<comment type="similarity">
    <text evidence="3">Belongs to the peptidase U32 family.</text>
</comment>
<dbReference type="Pfam" id="PF16325">
    <property type="entry name" value="Peptidase_U32_C"/>
    <property type="match status" value="1"/>
</dbReference>
<dbReference type="InterPro" id="IPR051454">
    <property type="entry name" value="RNA/ubiquinone_mod_enzymes"/>
</dbReference>
<comment type="caution">
    <text evidence="5">The sequence shown here is derived from an EMBL/GenBank/DDBJ whole genome shotgun (WGS) entry which is preliminary data.</text>
</comment>
<sequence length="403" mass="44951">MIELLAPAGDLEKLKIAILYGADAVYLGGRHFGLRAGAGNFEHDELVEGVRFAHAHGAKVYVTVNIFAHNQDLELIPGYLGSIVEAGVDGVIMSDPGLVELSRTLYPDLPVHLSTQANTTNWAAARFWQRMGVSRIVLARELSLDEIKEIIERVPVDLEVFVHGAMCMAYSGRCLLSNYLTGRDANRGDCAQSCRWQYALLEEKRPGEFIPVEEDTRGTYILSSRDLCLIEHIPELIGAGVKSFKIEGRMKSANYVAGVVKAYRAALDAYQKDPHSYRFDPAWLEDISKVSHRNYTTGFMFGNPGASGQHYGAGVYRRSHIFAGLVREYEPRTGLALVEQRNRFAVGDLLEVMVPRDNDFVQKAAEIIDDEGRLVEAAPHPRQLVRIPFDRPVPPYAIIRRIV</sequence>
<evidence type="ECO:0000256" key="3">
    <source>
        <dbReference type="ARBA" id="ARBA00038374"/>
    </source>
</evidence>
<name>A0A4Y7RCU0_9FIRM</name>
<accession>A0A4Y7RCU0</accession>
<dbReference type="PROSITE" id="PS01276">
    <property type="entry name" value="PEPTIDASE_U32"/>
    <property type="match status" value="1"/>
</dbReference>
<evidence type="ECO:0000313" key="6">
    <source>
        <dbReference type="Proteomes" id="UP000298324"/>
    </source>
</evidence>
<organism evidence="5 6">
    <name type="scientific">Pelotomaculum schinkii</name>
    <dbReference type="NCBI Taxonomy" id="78350"/>
    <lineage>
        <taxon>Bacteria</taxon>
        <taxon>Bacillati</taxon>
        <taxon>Bacillota</taxon>
        <taxon>Clostridia</taxon>
        <taxon>Eubacteriales</taxon>
        <taxon>Desulfotomaculaceae</taxon>
        <taxon>Pelotomaculum</taxon>
    </lineage>
</organism>
<evidence type="ECO:0000313" key="5">
    <source>
        <dbReference type="EMBL" id="TEB06579.1"/>
    </source>
</evidence>
<gene>
    <name evidence="5" type="primary">yhbU_1</name>
    <name evidence="5" type="ORF">Psch_00111</name>
</gene>